<feature type="domain" description="Haemolysin-type calcium binding-related" evidence="3">
    <location>
        <begin position="989"/>
        <end position="1020"/>
    </location>
</feature>
<dbReference type="InterPro" id="IPR011049">
    <property type="entry name" value="Serralysin-like_metalloprot_C"/>
</dbReference>
<dbReference type="AlphaFoldDB" id="A0A5Q4YT62"/>
<feature type="region of interest" description="Disordered" evidence="2">
    <location>
        <begin position="197"/>
        <end position="235"/>
    </location>
</feature>
<dbReference type="RefSeq" id="WP_165185958.1">
    <property type="nucleotide sequence ID" value="NZ_LR699553.1"/>
</dbReference>
<keyword evidence="5" id="KW-1185">Reference proteome</keyword>
<dbReference type="InterPro" id="IPR010566">
    <property type="entry name" value="Haemolys_ca-bd"/>
</dbReference>
<evidence type="ECO:0000256" key="1">
    <source>
        <dbReference type="ARBA" id="ARBA00022837"/>
    </source>
</evidence>
<evidence type="ECO:0000259" key="3">
    <source>
        <dbReference type="Pfam" id="PF06594"/>
    </source>
</evidence>
<dbReference type="Pfam" id="PF06594">
    <property type="entry name" value="HCBP_related"/>
    <property type="match status" value="3"/>
</dbReference>
<name>A0A5Q4YT62_9BURK</name>
<dbReference type="SUPFAM" id="SSF51120">
    <property type="entry name" value="beta-Roll"/>
    <property type="match status" value="3"/>
</dbReference>
<proteinExistence type="predicted"/>
<accession>A0A5Q4YT62</accession>
<organism evidence="4 5">
    <name type="scientific">Paraburkholderia dioscoreae</name>
    <dbReference type="NCBI Taxonomy" id="2604047"/>
    <lineage>
        <taxon>Bacteria</taxon>
        <taxon>Pseudomonadati</taxon>
        <taxon>Pseudomonadota</taxon>
        <taxon>Betaproteobacteria</taxon>
        <taxon>Burkholderiales</taxon>
        <taxon>Burkholderiaceae</taxon>
        <taxon>Paraburkholderia</taxon>
    </lineage>
</organism>
<feature type="domain" description="Haemolysin-type calcium binding-related" evidence="3">
    <location>
        <begin position="1105"/>
        <end position="1145"/>
    </location>
</feature>
<evidence type="ECO:0000256" key="2">
    <source>
        <dbReference type="SAM" id="MobiDB-lite"/>
    </source>
</evidence>
<evidence type="ECO:0000313" key="5">
    <source>
        <dbReference type="Proteomes" id="UP000325811"/>
    </source>
</evidence>
<protein>
    <submittedName>
        <fullName evidence="4">Hemolysin-type calcium binding protein related domain</fullName>
    </submittedName>
</protein>
<dbReference type="PANTHER" id="PTHR39431:SF1">
    <property type="entry name" value="FRPA_C-RELATED PROTEIN"/>
    <property type="match status" value="1"/>
</dbReference>
<dbReference type="PRINTS" id="PR00313">
    <property type="entry name" value="CABNDNGRPT"/>
</dbReference>
<dbReference type="Proteomes" id="UP000325811">
    <property type="component" value="Chromosome I"/>
</dbReference>
<dbReference type="KEGG" id="pdio:PDMSB3_2121"/>
<gene>
    <name evidence="4" type="ORF">PDMSB3_2121</name>
</gene>
<reference evidence="4 5" key="1">
    <citation type="submission" date="2019-08" db="EMBL/GenBank/DDBJ databases">
        <authorList>
            <person name="Herpell B J."/>
        </authorList>
    </citation>
    <scope>NUCLEOTIDE SEQUENCE [LARGE SCALE GENOMIC DNA]</scope>
    <source>
        <strain evidence="5">Msb3</strain>
    </source>
</reference>
<evidence type="ECO:0000313" key="4">
    <source>
        <dbReference type="EMBL" id="VVD28577.1"/>
    </source>
</evidence>
<keyword evidence="1" id="KW-0106">Calcium</keyword>
<feature type="compositionally biased region" description="Gly residues" evidence="2">
    <location>
        <begin position="197"/>
        <end position="216"/>
    </location>
</feature>
<dbReference type="Gene3D" id="2.150.10.10">
    <property type="entry name" value="Serralysin-like metalloprotease, C-terminal"/>
    <property type="match status" value="1"/>
</dbReference>
<dbReference type="PANTHER" id="PTHR39431">
    <property type="entry name" value="FRPA/C-RELATED PROTEIN"/>
    <property type="match status" value="1"/>
</dbReference>
<sequence>MTETNLIASYFGPISDSISGMVSIGTTAAGGGKTDLVQAAVSYGAAIISGQSVITDNNYLGKLSTVIGSGNAAYTLINSFPTQLRTMSTSIDYYHEAVASGNQGAISSAGQALVRDVATVINTMGATIASVADALASAGIVSSAAAAPVISLGLSVSAAAGLFVLTATNAVVDAVKSAAAEIGSLLDAINSQSGTAGMGGAGGSGGSGGSGIGHPGGSDASPPESGAGGGALGKYDGPPLDSTSPLVLDLTGSGINLTPLNTSAPYFDLNNDGFARQTGWIGTGMGLLCFDPDDRAITNITQLFGNETTDGFDILRKLDANHDNIINASDPAFASLRVWIDTNGNATSDPGELYTLGQLGIASINLNNTVVSESIAGNRISSVSSFTLTDGTTHEIADAWFTNSTMNTRPVTPVEVTATAATLPQLAGAGTLRDLRSAMSLDPDLQSLVQAFVAQPSGTSTSSIEAAAQAILFQWAGVTSLAPTSRGGSIDARHLGFVERYLGKSFNSTGDGVNPGIRASSYLEQSWNDLFDAALARLVLQSPLAASIAPEFRYDASTDTVQATATFAPALEAALQRLGTLTPANLASWDLLLRVADAARFDMGMSTSLFEKYVAAATNDTIASVANAIAVGLQISFDSSGRIQETGSTIYHDFYAGPGVSVLIGNRAGNDPSGTLPGHDVFHYSAGDGVVEIRESDPNSSKPANTLQFGPGIDPSSIRAKVLANCDMVLTDGVAGDQITLKGEFRDAGAGVQFVQFADGTTWTKYQLIQAAALSGTAGNDKLYGTSNAEVFDGKGGNDFVQGGGGGDTFLFDAGYGKLEISEADNGSNPYNVLAFGPGISASSVSVRTNSNSGIVLTDGIAGDQITLDLAMLLYNNGVQAVRFADNTVWTQQQLLRMATTGAATDDRIYGTSNAEVFDGKGGNDYVQGGGGGDTFLFNAGYGKLEISELDTGKTPHNVLQLGGGITASSVSVRGTANFSIVLTDGIADDQITLDGEASNLANGVQEVQFADGTVWSRQQMLQMAATGTTGDDKLYAASIGVVFDGKGGNDYIQSLGGGDTFIFNAGYGKLGISEYDSGKTPNNVLQLGAGISTSSVSVLTSGKNLVLTDGMAGDQITLDSFMYGSSYGVQQVQFADGTTWSRQQLLQMTPALTATRADTQVDNLIAGMASYGVEPAASSQTPYTVQQQPQVMLSANLH</sequence>
<dbReference type="EMBL" id="LR699553">
    <property type="protein sequence ID" value="VVD28577.1"/>
    <property type="molecule type" value="Genomic_DNA"/>
</dbReference>
<feature type="domain" description="Haemolysin-type calcium binding-related" evidence="3">
    <location>
        <begin position="727"/>
        <end position="765"/>
    </location>
</feature>